<dbReference type="InterPro" id="IPR029058">
    <property type="entry name" value="AB_hydrolase_fold"/>
</dbReference>
<dbReference type="EMBL" id="BA000026">
    <property type="protein sequence ID" value="BAC44717.1"/>
    <property type="molecule type" value="Genomic_DNA"/>
</dbReference>
<gene>
    <name evidence="2" type="ordered locus">MYPE9300</name>
</gene>
<name>Q8EUJ6_MALP2</name>
<dbReference type="HOGENOM" id="CLU_989796_0_0_14"/>
<evidence type="ECO:0000313" key="2">
    <source>
        <dbReference type="EMBL" id="BAC44717.1"/>
    </source>
</evidence>
<evidence type="ECO:0000313" key="3">
    <source>
        <dbReference type="Proteomes" id="UP000002522"/>
    </source>
</evidence>
<dbReference type="STRING" id="272633.gene:10732051"/>
<proteinExistence type="predicted"/>
<reference evidence="2 3" key="1">
    <citation type="journal article" date="2002" name="Nucleic Acids Res.">
        <title>The complete genomic sequence of Mycoplasma penetrans, an intracellular bacterial pathogen in humans.</title>
        <authorList>
            <person name="Sasaki Y."/>
            <person name="Ishikawa J."/>
            <person name="Yamashita A."/>
            <person name="Oshima K."/>
            <person name="Kenri T."/>
            <person name="Furuya K."/>
            <person name="Yoshino C."/>
            <person name="Horino A."/>
            <person name="Shiba T."/>
            <person name="Sasaki T."/>
            <person name="Hattori M."/>
        </authorList>
    </citation>
    <scope>NUCLEOTIDE SEQUENCE [LARGE SCALE GENOMIC DNA]</scope>
    <source>
        <strain evidence="2 3">HF-2</strain>
    </source>
</reference>
<keyword evidence="3" id="KW-1185">Reference proteome</keyword>
<feature type="domain" description="AB hydrolase-1" evidence="1">
    <location>
        <begin position="34"/>
        <end position="272"/>
    </location>
</feature>
<protein>
    <submittedName>
        <fullName evidence="2">Lipase</fullName>
    </submittedName>
</protein>
<dbReference type="Pfam" id="PF12697">
    <property type="entry name" value="Abhydrolase_6"/>
    <property type="match status" value="1"/>
</dbReference>
<dbReference type="PANTHER" id="PTHR42886:SF29">
    <property type="entry name" value="PUMMELIG, ISOFORM A"/>
    <property type="match status" value="1"/>
</dbReference>
<dbReference type="ESTHER" id="mycpe-MYPE9300">
    <property type="family name" value="6_AlphaBeta_hydrolase"/>
</dbReference>
<evidence type="ECO:0000259" key="1">
    <source>
        <dbReference type="Pfam" id="PF12697"/>
    </source>
</evidence>
<dbReference type="Proteomes" id="UP000002522">
    <property type="component" value="Chromosome"/>
</dbReference>
<dbReference type="InterPro" id="IPR000073">
    <property type="entry name" value="AB_hydrolase_1"/>
</dbReference>
<dbReference type="PANTHER" id="PTHR42886">
    <property type="entry name" value="RE40534P-RELATED"/>
    <property type="match status" value="1"/>
</dbReference>
<organism evidence="2 3">
    <name type="scientific">Malacoplasma penetrans (strain HF-2)</name>
    <name type="common">Mycoplasma penetrans</name>
    <dbReference type="NCBI Taxonomy" id="272633"/>
    <lineage>
        <taxon>Bacteria</taxon>
        <taxon>Bacillati</taxon>
        <taxon>Mycoplasmatota</taxon>
        <taxon>Mycoplasmoidales</taxon>
        <taxon>Mycoplasmoidaceae</taxon>
        <taxon>Malacoplasma</taxon>
    </lineage>
</organism>
<sequence>MITMSLYSEKDLDIELLEEKIIEPVNKTNESKHIVFIHGFASNSSCWELFVEKNKNHYIHLINLPGHGSKEYKPYHLIFKFIIDLIKKYIISIYQNYGPIILVGHSYGGAISATVTHELKEINENIIEKTILLAPYSKYSILKVIDKIKLFQIKNSDDFMELQKMIFVNAEKTVYELEKYLYKKLSLEFFKKNSKNLKWVILGMSLPSTFYKIDKAFKTIGSSFYFLFGEKDKLIDNQKTIQRSTINNIQPYFSIYEDKGHAFFAEDKDRFFNEIENIINL</sequence>
<dbReference type="InParanoid" id="Q8EUJ6"/>
<dbReference type="Gene3D" id="3.40.50.1820">
    <property type="entry name" value="alpha/beta hydrolase"/>
    <property type="match status" value="1"/>
</dbReference>
<dbReference type="KEGG" id="mpe:MYPE9300"/>
<dbReference type="SUPFAM" id="SSF53474">
    <property type="entry name" value="alpha/beta-Hydrolases"/>
    <property type="match status" value="1"/>
</dbReference>
<accession>Q8EUJ6</accession>
<dbReference type="AlphaFoldDB" id="Q8EUJ6"/>